<feature type="transmembrane region" description="Helical" evidence="1">
    <location>
        <begin position="67"/>
        <end position="90"/>
    </location>
</feature>
<evidence type="ECO:0000313" key="2">
    <source>
        <dbReference type="EMBL" id="MCS0591666.1"/>
    </source>
</evidence>
<dbReference type="Proteomes" id="UP001205560">
    <property type="component" value="Unassembled WGS sequence"/>
</dbReference>
<accession>A0ABT2ABU2</accession>
<keyword evidence="1" id="KW-0812">Transmembrane</keyword>
<evidence type="ECO:0008006" key="4">
    <source>
        <dbReference type="Google" id="ProtNLM"/>
    </source>
</evidence>
<name>A0ABT2ABU2_9BURK</name>
<evidence type="ECO:0000313" key="3">
    <source>
        <dbReference type="Proteomes" id="UP001205560"/>
    </source>
</evidence>
<keyword evidence="1" id="KW-0472">Membrane</keyword>
<dbReference type="RefSeq" id="WP_258847434.1">
    <property type="nucleotide sequence ID" value="NZ_JANUGX010000029.1"/>
</dbReference>
<keyword evidence="1" id="KW-1133">Transmembrane helix</keyword>
<organism evidence="2 3">
    <name type="scientific">Massilia norwichensis</name>
    <dbReference type="NCBI Taxonomy" id="1442366"/>
    <lineage>
        <taxon>Bacteria</taxon>
        <taxon>Pseudomonadati</taxon>
        <taxon>Pseudomonadota</taxon>
        <taxon>Betaproteobacteria</taxon>
        <taxon>Burkholderiales</taxon>
        <taxon>Oxalobacteraceae</taxon>
        <taxon>Telluria group</taxon>
        <taxon>Massilia</taxon>
    </lineage>
</organism>
<sequence length="143" mass="15915">MPPADIPLFIYALMLHGLIGGLDVFVNHELLARLPRQAWAAPEQRMHSARDVVVEGDTRVLPKPERVLHLFLFMNLGALLVLVGQMVYGWHALPDGIQPTDYGWASWVLSTMGIGALVWAIRDGLVGWAHRAHDTAHPTDQKL</sequence>
<gene>
    <name evidence="2" type="ORF">NX782_20955</name>
</gene>
<proteinExistence type="predicted"/>
<keyword evidence="3" id="KW-1185">Reference proteome</keyword>
<dbReference type="EMBL" id="JANUGX010000029">
    <property type="protein sequence ID" value="MCS0591666.1"/>
    <property type="molecule type" value="Genomic_DNA"/>
</dbReference>
<comment type="caution">
    <text evidence="2">The sequence shown here is derived from an EMBL/GenBank/DDBJ whole genome shotgun (WGS) entry which is preliminary data.</text>
</comment>
<feature type="transmembrane region" description="Helical" evidence="1">
    <location>
        <begin position="6"/>
        <end position="26"/>
    </location>
</feature>
<protein>
    <recommendedName>
        <fullName evidence="4">2TM domain-containing protein</fullName>
    </recommendedName>
</protein>
<feature type="transmembrane region" description="Helical" evidence="1">
    <location>
        <begin position="102"/>
        <end position="121"/>
    </location>
</feature>
<reference evidence="2 3" key="1">
    <citation type="submission" date="2022-08" db="EMBL/GenBank/DDBJ databases">
        <title>Reclassification of Massilia species as members of the genera Telluria, Duganella, Pseudoduganella, Mokoshia gen. nov. and Zemynaea gen. nov. using orthogonal and non-orthogonal genome-based approaches.</title>
        <authorList>
            <person name="Bowman J.P."/>
        </authorList>
    </citation>
    <scope>NUCLEOTIDE SEQUENCE [LARGE SCALE GENOMIC DNA]</scope>
    <source>
        <strain evidence="2 3">LMG 28164</strain>
    </source>
</reference>
<evidence type="ECO:0000256" key="1">
    <source>
        <dbReference type="SAM" id="Phobius"/>
    </source>
</evidence>